<dbReference type="EMBL" id="DTFF01000039">
    <property type="protein sequence ID" value="HGI87586.1"/>
    <property type="molecule type" value="Genomic_DNA"/>
</dbReference>
<gene>
    <name evidence="2" type="ORF">ENV14_04240</name>
</gene>
<protein>
    <submittedName>
        <fullName evidence="2">Cation:proton antiporter</fullName>
    </submittedName>
</protein>
<dbReference type="AlphaFoldDB" id="A0A7C4FGC3"/>
<reference evidence="2" key="1">
    <citation type="journal article" date="2020" name="mSystems">
        <title>Genome- and Community-Level Interaction Insights into Carbon Utilization and Element Cycling Functions of Hydrothermarchaeota in Hydrothermal Sediment.</title>
        <authorList>
            <person name="Zhou Z."/>
            <person name="Liu Y."/>
            <person name="Xu W."/>
            <person name="Pan J."/>
            <person name="Luo Z.H."/>
            <person name="Li M."/>
        </authorList>
    </citation>
    <scope>NUCLEOTIDE SEQUENCE [LARGE SCALE GENOMIC DNA]</scope>
    <source>
        <strain evidence="2">SpSt-732</strain>
    </source>
</reference>
<proteinExistence type="predicted"/>
<feature type="transmembrane region" description="Helical" evidence="1">
    <location>
        <begin position="6"/>
        <end position="29"/>
    </location>
</feature>
<dbReference type="PANTHER" id="PTHR34703:SF1">
    <property type="entry name" value="ANTIPORTER SUBUNIT MNHG2-RELATED"/>
    <property type="match status" value="1"/>
</dbReference>
<dbReference type="Pfam" id="PF03334">
    <property type="entry name" value="PhaG_MnhG_YufB"/>
    <property type="match status" value="1"/>
</dbReference>
<feature type="transmembrane region" description="Helical" evidence="1">
    <location>
        <begin position="41"/>
        <end position="63"/>
    </location>
</feature>
<evidence type="ECO:0000313" key="2">
    <source>
        <dbReference type="EMBL" id="HGI87586.1"/>
    </source>
</evidence>
<feature type="transmembrane region" description="Helical" evidence="1">
    <location>
        <begin position="69"/>
        <end position="87"/>
    </location>
</feature>
<dbReference type="PANTHER" id="PTHR34703">
    <property type="entry name" value="ANTIPORTER SUBUNIT MNHG2-RELATED"/>
    <property type="match status" value="1"/>
</dbReference>
<keyword evidence="1" id="KW-1133">Transmembrane helix</keyword>
<evidence type="ECO:0000256" key="1">
    <source>
        <dbReference type="SAM" id="Phobius"/>
    </source>
</evidence>
<keyword evidence="1" id="KW-0812">Transmembrane</keyword>
<sequence>MIGVALISAGLTLIAIGVFCDFVAAIGLIRLPNFFTRLHAATVGAIGGAVVPMLGVTLLALGYEPLGETRFILAGIAFATSVLTMILSQAGSHAIARATYRAKAAPLQPIVYDALGEEKGDASE</sequence>
<comment type="caution">
    <text evidence="2">The sequence shown here is derived from an EMBL/GenBank/DDBJ whole genome shotgun (WGS) entry which is preliminary data.</text>
</comment>
<dbReference type="NCBIfam" id="TIGR01300">
    <property type="entry name" value="CPA3_mnhG_phaG"/>
    <property type="match status" value="1"/>
</dbReference>
<dbReference type="GO" id="GO:0015385">
    <property type="term" value="F:sodium:proton antiporter activity"/>
    <property type="evidence" value="ECO:0007669"/>
    <property type="project" value="TreeGrafter"/>
</dbReference>
<name>A0A7C4FGC3_9CREN</name>
<accession>A0A7C4FGC3</accession>
<organism evidence="2">
    <name type="scientific">Ignisphaera aggregans</name>
    <dbReference type="NCBI Taxonomy" id="334771"/>
    <lineage>
        <taxon>Archaea</taxon>
        <taxon>Thermoproteota</taxon>
        <taxon>Thermoprotei</taxon>
        <taxon>Desulfurococcales</taxon>
        <taxon>Desulfurococcaceae</taxon>
        <taxon>Ignisphaera</taxon>
    </lineage>
</organism>
<dbReference type="InterPro" id="IPR005133">
    <property type="entry name" value="PhaG_MnhG_YufB"/>
</dbReference>
<keyword evidence="1" id="KW-0472">Membrane</keyword>